<name>A0A8X6X4A1_9ARAC</name>
<dbReference type="Proteomes" id="UP000886998">
    <property type="component" value="Unassembled WGS sequence"/>
</dbReference>
<organism evidence="1 2">
    <name type="scientific">Trichonephila inaurata madagascariensis</name>
    <dbReference type="NCBI Taxonomy" id="2747483"/>
    <lineage>
        <taxon>Eukaryota</taxon>
        <taxon>Metazoa</taxon>
        <taxon>Ecdysozoa</taxon>
        <taxon>Arthropoda</taxon>
        <taxon>Chelicerata</taxon>
        <taxon>Arachnida</taxon>
        <taxon>Araneae</taxon>
        <taxon>Araneomorphae</taxon>
        <taxon>Entelegynae</taxon>
        <taxon>Araneoidea</taxon>
        <taxon>Nephilidae</taxon>
        <taxon>Trichonephila</taxon>
        <taxon>Trichonephila inaurata</taxon>
    </lineage>
</organism>
<comment type="caution">
    <text evidence="1">The sequence shown here is derived from an EMBL/GenBank/DDBJ whole genome shotgun (WGS) entry which is preliminary data.</text>
</comment>
<protein>
    <submittedName>
        <fullName evidence="1">Uncharacterized protein</fullName>
    </submittedName>
</protein>
<evidence type="ECO:0000313" key="1">
    <source>
        <dbReference type="EMBL" id="GFY45882.1"/>
    </source>
</evidence>
<gene>
    <name evidence="1" type="ORF">TNIN_34071</name>
</gene>
<dbReference type="EMBL" id="BMAV01005097">
    <property type="protein sequence ID" value="GFY45882.1"/>
    <property type="molecule type" value="Genomic_DNA"/>
</dbReference>
<keyword evidence="2" id="KW-1185">Reference proteome</keyword>
<evidence type="ECO:0000313" key="2">
    <source>
        <dbReference type="Proteomes" id="UP000886998"/>
    </source>
</evidence>
<dbReference type="AlphaFoldDB" id="A0A8X6X4A1"/>
<accession>A0A8X6X4A1</accession>
<sequence length="91" mass="10292">MRGVRVQLCKTEAMWKTWIVGRMLMDVDFPSLPLHPPPSSLPLWALTRKEQDSSLKIDALRCPDPSIRILYQGPALSGSGHLQYLFPLLCC</sequence>
<reference evidence="1" key="1">
    <citation type="submission" date="2020-08" db="EMBL/GenBank/DDBJ databases">
        <title>Multicomponent nature underlies the extraordinary mechanical properties of spider dragline silk.</title>
        <authorList>
            <person name="Kono N."/>
            <person name="Nakamura H."/>
            <person name="Mori M."/>
            <person name="Yoshida Y."/>
            <person name="Ohtoshi R."/>
            <person name="Malay A.D."/>
            <person name="Moran D.A.P."/>
            <person name="Tomita M."/>
            <person name="Numata K."/>
            <person name="Arakawa K."/>
        </authorList>
    </citation>
    <scope>NUCLEOTIDE SEQUENCE</scope>
</reference>
<proteinExistence type="predicted"/>